<sequence length="215" mass="22930">MSLFSGRPLRRRVTGVVALALVPLMVAVGVAWAEVTDNMFPTSNTSPFCVKGMHTTPCQTDNRDVSYYMDSSGEFMLEATDRTDVQNVMANQYAPTDLVIAYDSTPVFSGSGETDIVYQEGSAGISDSADGMAWCDALGGDMVDCDQQVVRIRGNGYYTPSLVCHETGHAVGLQHGNVASPQISRTDPALGCMKTPTGGTTTLGANNRGHINNTY</sequence>
<evidence type="ECO:0000313" key="2">
    <source>
        <dbReference type="Proteomes" id="UP001500902"/>
    </source>
</evidence>
<dbReference type="EMBL" id="BAAAZP010000124">
    <property type="protein sequence ID" value="GAA3692059.1"/>
    <property type="molecule type" value="Genomic_DNA"/>
</dbReference>
<organism evidence="1 2">
    <name type="scientific">Nonomuraea antimicrobica</name>
    <dbReference type="NCBI Taxonomy" id="561173"/>
    <lineage>
        <taxon>Bacteria</taxon>
        <taxon>Bacillati</taxon>
        <taxon>Actinomycetota</taxon>
        <taxon>Actinomycetes</taxon>
        <taxon>Streptosporangiales</taxon>
        <taxon>Streptosporangiaceae</taxon>
        <taxon>Nonomuraea</taxon>
    </lineage>
</organism>
<evidence type="ECO:0000313" key="1">
    <source>
        <dbReference type="EMBL" id="GAA3692059.1"/>
    </source>
</evidence>
<protein>
    <recommendedName>
        <fullName evidence="3">Matrixin</fullName>
    </recommendedName>
</protein>
<keyword evidence="2" id="KW-1185">Reference proteome</keyword>
<name>A0ABP7CPD9_9ACTN</name>
<evidence type="ECO:0008006" key="3">
    <source>
        <dbReference type="Google" id="ProtNLM"/>
    </source>
</evidence>
<gene>
    <name evidence="1" type="ORF">GCM10022224_067140</name>
</gene>
<comment type="caution">
    <text evidence="1">The sequence shown here is derived from an EMBL/GenBank/DDBJ whole genome shotgun (WGS) entry which is preliminary data.</text>
</comment>
<reference evidence="2" key="1">
    <citation type="journal article" date="2019" name="Int. J. Syst. Evol. Microbiol.">
        <title>The Global Catalogue of Microorganisms (GCM) 10K type strain sequencing project: providing services to taxonomists for standard genome sequencing and annotation.</title>
        <authorList>
            <consortium name="The Broad Institute Genomics Platform"/>
            <consortium name="The Broad Institute Genome Sequencing Center for Infectious Disease"/>
            <person name="Wu L."/>
            <person name="Ma J."/>
        </authorList>
    </citation>
    <scope>NUCLEOTIDE SEQUENCE [LARGE SCALE GENOMIC DNA]</scope>
    <source>
        <strain evidence="2">JCM 16904</strain>
    </source>
</reference>
<dbReference type="InterPro" id="IPR024079">
    <property type="entry name" value="MetalloPept_cat_dom_sf"/>
</dbReference>
<dbReference type="Gene3D" id="3.40.390.10">
    <property type="entry name" value="Collagenase (Catalytic Domain)"/>
    <property type="match status" value="1"/>
</dbReference>
<dbReference type="SUPFAM" id="SSF55486">
    <property type="entry name" value="Metalloproteases ('zincins'), catalytic domain"/>
    <property type="match status" value="1"/>
</dbReference>
<dbReference type="Proteomes" id="UP001500902">
    <property type="component" value="Unassembled WGS sequence"/>
</dbReference>
<proteinExistence type="predicted"/>
<accession>A0ABP7CPD9</accession>